<comment type="caution">
    <text evidence="11">The sequence shown here is derived from an EMBL/GenBank/DDBJ whole genome shotgun (WGS) entry which is preliminary data.</text>
</comment>
<accession>A0A6A5GWJ8</accession>
<dbReference type="InterPro" id="IPR042855">
    <property type="entry name" value="V_SNARE_CC"/>
</dbReference>
<dbReference type="GO" id="GO:0016192">
    <property type="term" value="P:vesicle-mediated transport"/>
    <property type="evidence" value="ECO:0007669"/>
    <property type="project" value="InterPro"/>
</dbReference>
<comment type="similarity">
    <text evidence="1">Belongs to the synaptobrevin family.</text>
</comment>
<dbReference type="GO" id="GO:0005737">
    <property type="term" value="C:cytoplasm"/>
    <property type="evidence" value="ECO:0007669"/>
    <property type="project" value="UniProtKB-ARBA"/>
</dbReference>
<dbReference type="PROSITE" id="PS00417">
    <property type="entry name" value="SYNAPTOBREVIN"/>
    <property type="match status" value="1"/>
</dbReference>
<dbReference type="Pfam" id="PF00957">
    <property type="entry name" value="Synaptobrevin"/>
    <property type="match status" value="1"/>
</dbReference>
<keyword evidence="3 9" id="KW-0812">Transmembrane</keyword>
<dbReference type="Proteomes" id="UP000483820">
    <property type="component" value="Chromosome IV"/>
</dbReference>
<reference evidence="11 12" key="1">
    <citation type="submission" date="2019-12" db="EMBL/GenBank/DDBJ databases">
        <title>Chromosome-level assembly of the Caenorhabditis remanei genome.</title>
        <authorList>
            <person name="Teterina A.A."/>
            <person name="Willis J.H."/>
            <person name="Phillips P.C."/>
        </authorList>
    </citation>
    <scope>NUCLEOTIDE SEQUENCE [LARGE SCALE GENOMIC DNA]</scope>
    <source>
        <strain evidence="11 12">PX506</strain>
        <tissue evidence="11">Whole organism</tissue>
    </source>
</reference>
<evidence type="ECO:0000256" key="2">
    <source>
        <dbReference type="ARBA" id="ARBA00022448"/>
    </source>
</evidence>
<keyword evidence="6 9" id="KW-0472">Membrane</keyword>
<dbReference type="GO" id="GO:0015031">
    <property type="term" value="P:protein transport"/>
    <property type="evidence" value="ECO:0007669"/>
    <property type="project" value="UniProtKB-KW"/>
</dbReference>
<comment type="subcellular location">
    <subcellularLocation>
        <location evidence="7">Endomembrane system</location>
        <topology evidence="7">Single-pass type IV membrane protein</topology>
    </subcellularLocation>
</comment>
<feature type="domain" description="V-SNARE coiled-coil homology" evidence="10">
    <location>
        <begin position="156"/>
        <end position="216"/>
    </location>
</feature>
<dbReference type="SUPFAM" id="SSF58038">
    <property type="entry name" value="SNARE fusion complex"/>
    <property type="match status" value="1"/>
</dbReference>
<evidence type="ECO:0000256" key="5">
    <source>
        <dbReference type="ARBA" id="ARBA00022989"/>
    </source>
</evidence>
<dbReference type="PROSITE" id="PS50892">
    <property type="entry name" value="V_SNARE"/>
    <property type="match status" value="1"/>
</dbReference>
<evidence type="ECO:0000313" key="12">
    <source>
        <dbReference type="Proteomes" id="UP000483820"/>
    </source>
</evidence>
<dbReference type="InterPro" id="IPR016444">
    <property type="entry name" value="Synaptobrevin/VAMP"/>
</dbReference>
<dbReference type="CTD" id="9806506"/>
<keyword evidence="5 9" id="KW-1133">Transmembrane helix</keyword>
<evidence type="ECO:0000313" key="11">
    <source>
        <dbReference type="EMBL" id="KAF1758929.1"/>
    </source>
</evidence>
<evidence type="ECO:0000256" key="7">
    <source>
        <dbReference type="ARBA" id="ARBA00046280"/>
    </source>
</evidence>
<evidence type="ECO:0000256" key="4">
    <source>
        <dbReference type="ARBA" id="ARBA00022927"/>
    </source>
</evidence>
<dbReference type="GeneID" id="9806506"/>
<evidence type="ECO:0000256" key="1">
    <source>
        <dbReference type="ARBA" id="ARBA00008025"/>
    </source>
</evidence>
<keyword evidence="2" id="KW-0813">Transport</keyword>
<protein>
    <recommendedName>
        <fullName evidence="10">V-SNARE coiled-coil homology domain-containing protein</fullName>
    </recommendedName>
</protein>
<keyword evidence="4" id="KW-0653">Protein transport</keyword>
<sequence length="246" mass="28353">MPGRVMSVVLCRPTVSGDMMPVAMGNYENIEEATKYNDVKTAEWYSEVIKLIKSRVRTYFNNDGVIELDEGYHLYFVVVIETFSTMVYCCVSETGMELEEALDFLNSKIRSIMSSSNIQMVISQSNPYDLLGLLQPDILKFIKQHNDSFPSAHQQRMIDIRRQVDDVRQVMADNVERIMERGERLENMENRTEALRTSATSFKSTARRVQRHFCQKNLKWTLILLLVVTVFVVAIVLTILHKNGVI</sequence>
<evidence type="ECO:0000256" key="3">
    <source>
        <dbReference type="ARBA" id="ARBA00022692"/>
    </source>
</evidence>
<evidence type="ECO:0000256" key="6">
    <source>
        <dbReference type="ARBA" id="ARBA00023136"/>
    </source>
</evidence>
<gene>
    <name evidence="11" type="ORF">GCK72_015389</name>
</gene>
<name>A0A6A5GWJ8_CAERE</name>
<dbReference type="KEGG" id="crq:GCK72_015389"/>
<dbReference type="InterPro" id="IPR001388">
    <property type="entry name" value="Synaptobrevin-like"/>
</dbReference>
<evidence type="ECO:0000256" key="9">
    <source>
        <dbReference type="SAM" id="Phobius"/>
    </source>
</evidence>
<keyword evidence="8" id="KW-0175">Coiled coil</keyword>
<evidence type="ECO:0000259" key="10">
    <source>
        <dbReference type="PROSITE" id="PS50892"/>
    </source>
</evidence>
<dbReference type="Gene3D" id="1.20.5.110">
    <property type="match status" value="1"/>
</dbReference>
<dbReference type="GO" id="GO:0012505">
    <property type="term" value="C:endomembrane system"/>
    <property type="evidence" value="ECO:0007669"/>
    <property type="project" value="UniProtKB-SubCell"/>
</dbReference>
<dbReference type="CDD" id="cd15843">
    <property type="entry name" value="R-SNARE"/>
    <property type="match status" value="1"/>
</dbReference>
<dbReference type="RefSeq" id="XP_053585606.1">
    <property type="nucleotide sequence ID" value="XM_053730834.1"/>
</dbReference>
<proteinExistence type="inferred from homology"/>
<organism evidence="11 12">
    <name type="scientific">Caenorhabditis remanei</name>
    <name type="common">Caenorhabditis vulgaris</name>
    <dbReference type="NCBI Taxonomy" id="31234"/>
    <lineage>
        <taxon>Eukaryota</taxon>
        <taxon>Metazoa</taxon>
        <taxon>Ecdysozoa</taxon>
        <taxon>Nematoda</taxon>
        <taxon>Chromadorea</taxon>
        <taxon>Rhabditida</taxon>
        <taxon>Rhabditina</taxon>
        <taxon>Rhabditomorpha</taxon>
        <taxon>Rhabditoidea</taxon>
        <taxon>Rhabditidae</taxon>
        <taxon>Peloderinae</taxon>
        <taxon>Caenorhabditis</taxon>
    </lineage>
</organism>
<dbReference type="FunFam" id="1.20.5.110:FF:000004">
    <property type="entry name" value="Vesicle-associated membrane protein 7"/>
    <property type="match status" value="1"/>
</dbReference>
<dbReference type="AlphaFoldDB" id="A0A6A5GWJ8"/>
<evidence type="ECO:0000256" key="8">
    <source>
        <dbReference type="PROSITE-ProRule" id="PRU00290"/>
    </source>
</evidence>
<dbReference type="EMBL" id="WUAV01000004">
    <property type="protein sequence ID" value="KAF1758929.1"/>
    <property type="molecule type" value="Genomic_DNA"/>
</dbReference>
<dbReference type="GO" id="GO:0016020">
    <property type="term" value="C:membrane"/>
    <property type="evidence" value="ECO:0007669"/>
    <property type="project" value="InterPro"/>
</dbReference>
<dbReference type="PANTHER" id="PTHR45701">
    <property type="entry name" value="SYNAPTOBREVIN FAMILY MEMBER"/>
    <property type="match status" value="1"/>
</dbReference>
<dbReference type="PRINTS" id="PR00219">
    <property type="entry name" value="SYNAPTOBREVN"/>
</dbReference>
<feature type="transmembrane region" description="Helical" evidence="9">
    <location>
        <begin position="220"/>
        <end position="240"/>
    </location>
</feature>